<dbReference type="OrthoDB" id="6647620at2"/>
<dbReference type="Gene3D" id="2.60.450.10">
    <property type="entry name" value="Lipopolysaccharide (LPS) transport protein A like domain"/>
    <property type="match status" value="1"/>
</dbReference>
<dbReference type="RefSeq" id="WP_064610633.1">
    <property type="nucleotide sequence ID" value="NZ_LXHB01000046.1"/>
</dbReference>
<dbReference type="Proteomes" id="UP000078228">
    <property type="component" value="Unassembled WGS sequence"/>
</dbReference>
<dbReference type="NCBIfam" id="TIGR04409">
    <property type="entry name" value="LptC_YrbK"/>
    <property type="match status" value="1"/>
</dbReference>
<dbReference type="EMBL" id="LXHC01000028">
    <property type="protein sequence ID" value="OAU94681.1"/>
    <property type="molecule type" value="Genomic_DNA"/>
</dbReference>
<sequence length="191" mass="21032">MNFRILSVLGVMALAVAAWFFYQEDVEVKPALPEAPTVDSEVTQIKAIQTDPETGETEYTLTADSLVQNANGQDEVLGATIHWQPPQGETYTLTADRATLDQGSGELRLSQGFQLVRAATADKPEMIIEGLSIIGNTKDRTVSSQEALTVQQGMDSFKAQGFRANLQTGEYEFDRIEVLFDAPKRQNKALF</sequence>
<keyword evidence="2" id="KW-1185">Reference proteome</keyword>
<dbReference type="AlphaFoldDB" id="A0A198UE38"/>
<protein>
    <recommendedName>
        <fullName evidence="3">LPS export ABC transporter periplasmic protein LptC</fullName>
    </recommendedName>
</protein>
<dbReference type="InterPro" id="IPR026265">
    <property type="entry name" value="LptC"/>
</dbReference>
<reference evidence="1 2" key="1">
    <citation type="journal article" date="2016" name="Genome Biol. Evol.">
        <title>Comparative Genomic Analyses of the Moraxella catarrhalis Serosensitive and Seroresistant Lineages Demonstrate Their Independent Evolution.</title>
        <authorList>
            <person name="Earl J.P."/>
            <person name="de Vries S.P."/>
            <person name="Ahmed A."/>
            <person name="Powell E."/>
            <person name="Schultz M.P."/>
            <person name="Hermans P.W."/>
            <person name="Hill D.J."/>
            <person name="Zhou Z."/>
            <person name="Constantinidou C.I."/>
            <person name="Hu F.Z."/>
            <person name="Bootsma H.J."/>
            <person name="Ehrlich G.D."/>
        </authorList>
    </citation>
    <scope>NUCLEOTIDE SEQUENCE [LARGE SCALE GENOMIC DNA]</scope>
    <source>
        <strain evidence="1 2">Z7542</strain>
    </source>
</reference>
<name>A0A198UE38_MORCA</name>
<evidence type="ECO:0000313" key="1">
    <source>
        <dbReference type="EMBL" id="OAU94681.1"/>
    </source>
</evidence>
<proteinExistence type="predicted"/>
<accession>A0A198UE38</accession>
<evidence type="ECO:0000313" key="2">
    <source>
        <dbReference type="Proteomes" id="UP000078228"/>
    </source>
</evidence>
<dbReference type="GO" id="GO:0015221">
    <property type="term" value="F:lipopolysaccharide transmembrane transporter activity"/>
    <property type="evidence" value="ECO:0007669"/>
    <property type="project" value="InterPro"/>
</dbReference>
<comment type="caution">
    <text evidence="1">The sequence shown here is derived from an EMBL/GenBank/DDBJ whole genome shotgun (WGS) entry which is preliminary data.</text>
</comment>
<evidence type="ECO:0008006" key="3">
    <source>
        <dbReference type="Google" id="ProtNLM"/>
    </source>
</evidence>
<dbReference type="PATRIC" id="fig|480.237.peg.248"/>
<gene>
    <name evidence="1" type="ORF">AO384_2038</name>
</gene>
<organism evidence="1 2">
    <name type="scientific">Moraxella catarrhalis</name>
    <name type="common">Branhamella catarrhalis</name>
    <dbReference type="NCBI Taxonomy" id="480"/>
    <lineage>
        <taxon>Bacteria</taxon>
        <taxon>Pseudomonadati</taxon>
        <taxon>Pseudomonadota</taxon>
        <taxon>Gammaproteobacteria</taxon>
        <taxon>Moraxellales</taxon>
        <taxon>Moraxellaceae</taxon>
        <taxon>Moraxella</taxon>
    </lineage>
</organism>
<dbReference type="GO" id="GO:0005886">
    <property type="term" value="C:plasma membrane"/>
    <property type="evidence" value="ECO:0007669"/>
    <property type="project" value="InterPro"/>
</dbReference>
<dbReference type="Pfam" id="PF06835">
    <property type="entry name" value="LptC"/>
    <property type="match status" value="1"/>
</dbReference>
<dbReference type="InterPro" id="IPR010664">
    <property type="entry name" value="LipoPS_assembly_LptC-rel"/>
</dbReference>